<dbReference type="GO" id="GO:0004177">
    <property type="term" value="F:aminopeptidase activity"/>
    <property type="evidence" value="ECO:0007669"/>
    <property type="project" value="UniProtKB-KW"/>
</dbReference>
<dbReference type="SUPFAM" id="SSF53474">
    <property type="entry name" value="alpha/beta-Hydrolases"/>
    <property type="match status" value="1"/>
</dbReference>
<keyword evidence="2" id="KW-0645">Protease</keyword>
<feature type="domain" description="Serine aminopeptidase S33" evidence="1">
    <location>
        <begin position="17"/>
        <end position="135"/>
    </location>
</feature>
<dbReference type="Gene3D" id="3.40.50.1820">
    <property type="entry name" value="alpha/beta hydrolase"/>
    <property type="match status" value="1"/>
</dbReference>
<reference evidence="3" key="1">
    <citation type="submission" date="2016-10" db="EMBL/GenBank/DDBJ databases">
        <authorList>
            <person name="Varghese N."/>
            <person name="Submissions S."/>
        </authorList>
    </citation>
    <scope>NUCLEOTIDE SEQUENCE [LARGE SCALE GENOMIC DNA]</scope>
    <source>
        <strain evidence="3">CGMCC 4.3568</strain>
    </source>
</reference>
<dbReference type="Pfam" id="PF12146">
    <property type="entry name" value="Hydrolase_4"/>
    <property type="match status" value="1"/>
</dbReference>
<dbReference type="EMBL" id="FOKG01000006">
    <property type="protein sequence ID" value="SFB20677.1"/>
    <property type="molecule type" value="Genomic_DNA"/>
</dbReference>
<name>A0A1I0Z5P3_9PSEU</name>
<dbReference type="STRING" id="490629.SAMN05216266_106118"/>
<keyword evidence="2" id="KW-0031">Aminopeptidase</keyword>
<gene>
    <name evidence="2" type="ORF">SAMN05216266_106118</name>
</gene>
<dbReference type="Proteomes" id="UP000243799">
    <property type="component" value="Unassembled WGS sequence"/>
</dbReference>
<accession>A0A1I0Z5P3</accession>
<evidence type="ECO:0000313" key="2">
    <source>
        <dbReference type="EMBL" id="SFB20677.1"/>
    </source>
</evidence>
<sequence>MTGMDEPSLSTWRSPEPARGVALVLHGGAEHGVAVVRPWRLAYLRMVPLARDLAGAGRAEGLHVALLRNRVRGWNEPGLDAVQDARWALGRIAEEHPGQPIVLVGHSMGGRVALRVADDPAVRGVCALAPWTPKAEPVRAVSGKAVLIVHGTNDRITPPAASRAFGERALPGASRLARFEVADEGHAMLRRSAVWSRLVRSFVLETLGLAPPDDLLRAVWSKPPGERLRIPV</sequence>
<dbReference type="InterPro" id="IPR022742">
    <property type="entry name" value="Hydrolase_4"/>
</dbReference>
<organism evidence="2 3">
    <name type="scientific">Amycolatopsis marina</name>
    <dbReference type="NCBI Taxonomy" id="490629"/>
    <lineage>
        <taxon>Bacteria</taxon>
        <taxon>Bacillati</taxon>
        <taxon>Actinomycetota</taxon>
        <taxon>Actinomycetes</taxon>
        <taxon>Pseudonocardiales</taxon>
        <taxon>Pseudonocardiaceae</taxon>
        <taxon>Amycolatopsis</taxon>
    </lineage>
</organism>
<dbReference type="AlphaFoldDB" id="A0A1I0Z5P3"/>
<proteinExistence type="predicted"/>
<keyword evidence="2" id="KW-0378">Hydrolase</keyword>
<protein>
    <submittedName>
        <fullName evidence="2">Serine aminopeptidase, S33</fullName>
    </submittedName>
</protein>
<evidence type="ECO:0000313" key="3">
    <source>
        <dbReference type="Proteomes" id="UP000243799"/>
    </source>
</evidence>
<keyword evidence="3" id="KW-1185">Reference proteome</keyword>
<dbReference type="InterPro" id="IPR029058">
    <property type="entry name" value="AB_hydrolase_fold"/>
</dbReference>
<dbReference type="PANTHER" id="PTHR11614">
    <property type="entry name" value="PHOSPHOLIPASE-RELATED"/>
    <property type="match status" value="1"/>
</dbReference>
<evidence type="ECO:0000259" key="1">
    <source>
        <dbReference type="Pfam" id="PF12146"/>
    </source>
</evidence>
<dbReference type="InterPro" id="IPR051044">
    <property type="entry name" value="MAG_DAG_Lipase"/>
</dbReference>